<proteinExistence type="predicted"/>
<dbReference type="AlphaFoldDB" id="A0A2C6MG59"/>
<evidence type="ECO:0000313" key="1">
    <source>
        <dbReference type="EMBL" id="PHJ38376.1"/>
    </source>
</evidence>
<accession>A0A2C6MG59</accession>
<protein>
    <submittedName>
        <fullName evidence="1">Uncharacterized protein</fullName>
    </submittedName>
</protein>
<comment type="caution">
    <text evidence="1">The sequence shown here is derived from an EMBL/GenBank/DDBJ whole genome shotgun (WGS) entry which is preliminary data.</text>
</comment>
<reference evidence="1 2" key="1">
    <citation type="submission" date="2013-09" db="EMBL/GenBank/DDBJ databases">
        <title>Biodegradation of hydrocarbons in the deep terrestrial subsurface : characterization of a microbial consortium composed of two Desulfotomaculum species originating from a deep geological formation.</title>
        <authorList>
            <person name="Aullo T."/>
            <person name="Berlendis S."/>
            <person name="Lascourreges J.-F."/>
            <person name="Dessort D."/>
            <person name="Saint-Laurent S."/>
            <person name="Schraauwers B."/>
            <person name="Mas J."/>
            <person name="Magot M."/>
            <person name="Ranchou-Peyruse A."/>
        </authorList>
    </citation>
    <scope>NUCLEOTIDE SEQUENCE [LARGE SCALE GENOMIC DNA]</scope>
    <source>
        <strain evidence="1 2">Bs107</strain>
    </source>
</reference>
<sequence length="58" mass="6569">MTVWVLFDGIIWVRTTLVLLWSERVKRVLARCPAAQPVNGPFGRSDNCCCSCKKLARC</sequence>
<dbReference type="Proteomes" id="UP000222564">
    <property type="component" value="Unassembled WGS sequence"/>
</dbReference>
<keyword evidence="2" id="KW-1185">Reference proteome</keyword>
<evidence type="ECO:0000313" key="2">
    <source>
        <dbReference type="Proteomes" id="UP000222564"/>
    </source>
</evidence>
<organism evidence="1 2">
    <name type="scientific">Desulforamulus profundi</name>
    <dbReference type="NCBI Taxonomy" id="1383067"/>
    <lineage>
        <taxon>Bacteria</taxon>
        <taxon>Bacillati</taxon>
        <taxon>Bacillota</taxon>
        <taxon>Clostridia</taxon>
        <taxon>Eubacteriales</taxon>
        <taxon>Peptococcaceae</taxon>
        <taxon>Desulforamulus</taxon>
    </lineage>
</organism>
<gene>
    <name evidence="1" type="ORF">P378_11125</name>
</gene>
<dbReference type="EMBL" id="AWQQ01000054">
    <property type="protein sequence ID" value="PHJ38376.1"/>
    <property type="molecule type" value="Genomic_DNA"/>
</dbReference>
<name>A0A2C6MG59_9FIRM</name>